<sequence length="146" mass="16818">MGDISKDIQSKFPSDKVKALINIKYTANWMNSKENEFFKPFGISPQQYNILRILKGAGKAIKVQEIKDRMIERAPNATRLMDKLCAKEHIERIPCPEDRRVVHIAITDNGLKLLLKIEQNNEGINLLKNLSKEEAIQLSYLLDKIR</sequence>
<dbReference type="SMART" id="SM00347">
    <property type="entry name" value="HTH_MARR"/>
    <property type="match status" value="1"/>
</dbReference>
<dbReference type="InterPro" id="IPR036388">
    <property type="entry name" value="WH-like_DNA-bd_sf"/>
</dbReference>
<dbReference type="OrthoDB" id="763883at2"/>
<dbReference type="KEGG" id="kan:IMCC3317_42450"/>
<dbReference type="AlphaFoldDB" id="A0A7L4ZQC9"/>
<evidence type="ECO:0000313" key="3">
    <source>
        <dbReference type="Proteomes" id="UP000464657"/>
    </source>
</evidence>
<protein>
    <submittedName>
        <fullName evidence="2">Multiple antibiotic resistance protein MarR</fullName>
    </submittedName>
</protein>
<dbReference type="InterPro" id="IPR036390">
    <property type="entry name" value="WH_DNA-bd_sf"/>
</dbReference>
<organism evidence="2 3">
    <name type="scientific">Kordia antarctica</name>
    <dbReference type="NCBI Taxonomy" id="1218801"/>
    <lineage>
        <taxon>Bacteria</taxon>
        <taxon>Pseudomonadati</taxon>
        <taxon>Bacteroidota</taxon>
        <taxon>Flavobacteriia</taxon>
        <taxon>Flavobacteriales</taxon>
        <taxon>Flavobacteriaceae</taxon>
        <taxon>Kordia</taxon>
    </lineage>
</organism>
<dbReference type="EMBL" id="CP019288">
    <property type="protein sequence ID" value="QHI38845.1"/>
    <property type="molecule type" value="Genomic_DNA"/>
</dbReference>
<accession>A0A7L4ZQC9</accession>
<dbReference type="SUPFAM" id="SSF46785">
    <property type="entry name" value="Winged helix' DNA-binding domain"/>
    <property type="match status" value="1"/>
</dbReference>
<keyword evidence="3" id="KW-1185">Reference proteome</keyword>
<dbReference type="PANTHER" id="PTHR33164:SF101">
    <property type="entry name" value="TRANSCRIPTIONAL REPRESSOR MPRA"/>
    <property type="match status" value="1"/>
</dbReference>
<dbReference type="InterPro" id="IPR039422">
    <property type="entry name" value="MarR/SlyA-like"/>
</dbReference>
<dbReference type="InterPro" id="IPR000835">
    <property type="entry name" value="HTH_MarR-typ"/>
</dbReference>
<dbReference type="Gene3D" id="1.10.10.10">
    <property type="entry name" value="Winged helix-like DNA-binding domain superfamily/Winged helix DNA-binding domain"/>
    <property type="match status" value="1"/>
</dbReference>
<evidence type="ECO:0000313" key="2">
    <source>
        <dbReference type="EMBL" id="QHI38845.1"/>
    </source>
</evidence>
<name>A0A7L4ZQC9_9FLAO</name>
<dbReference type="GO" id="GO:0003700">
    <property type="term" value="F:DNA-binding transcription factor activity"/>
    <property type="evidence" value="ECO:0007669"/>
    <property type="project" value="InterPro"/>
</dbReference>
<dbReference type="GO" id="GO:0006950">
    <property type="term" value="P:response to stress"/>
    <property type="evidence" value="ECO:0007669"/>
    <property type="project" value="TreeGrafter"/>
</dbReference>
<proteinExistence type="predicted"/>
<dbReference type="Pfam" id="PF01047">
    <property type="entry name" value="MarR"/>
    <property type="match status" value="1"/>
</dbReference>
<dbReference type="PROSITE" id="PS50995">
    <property type="entry name" value="HTH_MARR_2"/>
    <property type="match status" value="1"/>
</dbReference>
<gene>
    <name evidence="2" type="primary">marR</name>
    <name evidence="2" type="ORF">IMCC3317_42450</name>
</gene>
<feature type="domain" description="HTH marR-type" evidence="1">
    <location>
        <begin position="1"/>
        <end position="146"/>
    </location>
</feature>
<dbReference type="Proteomes" id="UP000464657">
    <property type="component" value="Chromosome"/>
</dbReference>
<reference evidence="2 3" key="1">
    <citation type="journal article" date="2013" name="Int. J. Syst. Evol. Microbiol.">
        <title>Kordia antarctica sp. nov., isolated from Antarctic seawater.</title>
        <authorList>
            <person name="Baek K."/>
            <person name="Choi A."/>
            <person name="Kang I."/>
            <person name="Lee K."/>
            <person name="Cho J.C."/>
        </authorList>
    </citation>
    <scope>NUCLEOTIDE SEQUENCE [LARGE SCALE GENOMIC DNA]</scope>
    <source>
        <strain evidence="2 3">IMCC3317</strain>
    </source>
</reference>
<dbReference type="RefSeq" id="WP_160131372.1">
    <property type="nucleotide sequence ID" value="NZ_CP019288.1"/>
</dbReference>
<dbReference type="PANTHER" id="PTHR33164">
    <property type="entry name" value="TRANSCRIPTIONAL REGULATOR, MARR FAMILY"/>
    <property type="match status" value="1"/>
</dbReference>
<evidence type="ECO:0000259" key="1">
    <source>
        <dbReference type="PROSITE" id="PS50995"/>
    </source>
</evidence>